<dbReference type="SUPFAM" id="SSF56672">
    <property type="entry name" value="DNA/RNA polymerases"/>
    <property type="match status" value="1"/>
</dbReference>
<dbReference type="Gramene" id="C.cajan_24245.t">
    <property type="protein sequence ID" value="C.cajan_24245.t.cds1"/>
    <property type="gene ID" value="C.cajan_24245"/>
</dbReference>
<accession>A0A151SDJ4</accession>
<dbReference type="Proteomes" id="UP000075243">
    <property type="component" value="Unassembled WGS sequence"/>
</dbReference>
<dbReference type="Pfam" id="PF07727">
    <property type="entry name" value="RVT_2"/>
    <property type="match status" value="1"/>
</dbReference>
<sequence>MTTRSKHGIVQPRLNPTLLLSHVVPKTVKIALADSHWLAAMQAEITALHNNNTWTLSTLPPGRKPIGCKWVFRVKENPDGSINKYKARLVAKGFHQQPSLDFSETFSPVVKPVTIRVVLSLAVSFWWPLRQLDINNAFLNGMLEEDIYTSQPPGFVDSANKHFVCKLHKSLYGLK</sequence>
<dbReference type="InterPro" id="IPR013103">
    <property type="entry name" value="RVT_2"/>
</dbReference>
<dbReference type="OMA" id="REEVGCK"/>
<dbReference type="AlphaFoldDB" id="A0A151SDJ4"/>
<name>A0A151SDJ4_CAJCA</name>
<reference evidence="2" key="1">
    <citation type="journal article" date="2012" name="Nat. Biotechnol.">
        <title>Draft genome sequence of pigeonpea (Cajanus cajan), an orphan legume crop of resource-poor farmers.</title>
        <authorList>
            <person name="Varshney R.K."/>
            <person name="Chen W."/>
            <person name="Li Y."/>
            <person name="Bharti A.K."/>
            <person name="Saxena R.K."/>
            <person name="Schlueter J.A."/>
            <person name="Donoghue M.T."/>
            <person name="Azam S."/>
            <person name="Fan G."/>
            <person name="Whaley A.M."/>
            <person name="Farmer A.D."/>
            <person name="Sheridan J."/>
            <person name="Iwata A."/>
            <person name="Tuteja R."/>
            <person name="Penmetsa R.V."/>
            <person name="Wu W."/>
            <person name="Upadhyaya H.D."/>
            <person name="Yang S.P."/>
            <person name="Shah T."/>
            <person name="Saxena K.B."/>
            <person name="Michael T."/>
            <person name="McCombie W.R."/>
            <person name="Yang B."/>
            <person name="Zhang G."/>
            <person name="Yang H."/>
            <person name="Wang J."/>
            <person name="Spillane C."/>
            <person name="Cook D.R."/>
            <person name="May G.D."/>
            <person name="Xu X."/>
            <person name="Jackson S.A."/>
        </authorList>
    </citation>
    <scope>NUCLEOTIDE SEQUENCE [LARGE SCALE GENOMIC DNA]</scope>
</reference>
<dbReference type="EMBL" id="KQ483418">
    <property type="protein sequence ID" value="KYP52905.1"/>
    <property type="molecule type" value="Genomic_DNA"/>
</dbReference>
<gene>
    <name evidence="2" type="ORF">KK1_025105</name>
</gene>
<organism evidence="2 3">
    <name type="scientific">Cajanus cajan</name>
    <name type="common">Pigeon pea</name>
    <name type="synonym">Cajanus indicus</name>
    <dbReference type="NCBI Taxonomy" id="3821"/>
    <lineage>
        <taxon>Eukaryota</taxon>
        <taxon>Viridiplantae</taxon>
        <taxon>Streptophyta</taxon>
        <taxon>Embryophyta</taxon>
        <taxon>Tracheophyta</taxon>
        <taxon>Spermatophyta</taxon>
        <taxon>Magnoliopsida</taxon>
        <taxon>eudicotyledons</taxon>
        <taxon>Gunneridae</taxon>
        <taxon>Pentapetalae</taxon>
        <taxon>rosids</taxon>
        <taxon>fabids</taxon>
        <taxon>Fabales</taxon>
        <taxon>Fabaceae</taxon>
        <taxon>Papilionoideae</taxon>
        <taxon>50 kb inversion clade</taxon>
        <taxon>NPAAA clade</taxon>
        <taxon>indigoferoid/millettioid clade</taxon>
        <taxon>Phaseoleae</taxon>
        <taxon>Cajanus</taxon>
    </lineage>
</organism>
<protein>
    <submittedName>
        <fullName evidence="2">Retrovirus-related Pol polyprotein from transposon TNT 1-94</fullName>
    </submittedName>
</protein>
<dbReference type="InterPro" id="IPR043502">
    <property type="entry name" value="DNA/RNA_pol_sf"/>
</dbReference>
<feature type="domain" description="Reverse transcriptase Ty1/copia-type" evidence="1">
    <location>
        <begin position="51"/>
        <end position="175"/>
    </location>
</feature>
<keyword evidence="3" id="KW-1185">Reference proteome</keyword>
<evidence type="ECO:0000313" key="3">
    <source>
        <dbReference type="Proteomes" id="UP000075243"/>
    </source>
</evidence>
<proteinExistence type="predicted"/>
<evidence type="ECO:0000313" key="2">
    <source>
        <dbReference type="EMBL" id="KYP52905.1"/>
    </source>
</evidence>
<evidence type="ECO:0000259" key="1">
    <source>
        <dbReference type="Pfam" id="PF07727"/>
    </source>
</evidence>